<protein>
    <recommendedName>
        <fullName evidence="3">Lipocalin-like domain-containing protein</fullName>
    </recommendedName>
</protein>
<organism evidence="1 2">
    <name type="scientific">Salegentibacter agarivorans</name>
    <dbReference type="NCBI Taxonomy" id="345907"/>
    <lineage>
        <taxon>Bacteria</taxon>
        <taxon>Pseudomonadati</taxon>
        <taxon>Bacteroidota</taxon>
        <taxon>Flavobacteriia</taxon>
        <taxon>Flavobacteriales</taxon>
        <taxon>Flavobacteriaceae</taxon>
        <taxon>Salegentibacter</taxon>
    </lineage>
</organism>
<name>A0A1I2MWI5_9FLAO</name>
<dbReference type="RefSeq" id="WP_093305109.1">
    <property type="nucleotide sequence ID" value="NZ_FOOH01000016.1"/>
</dbReference>
<proteinExistence type="predicted"/>
<sequence>MKKLYLIGILIINLVILGSCDKEDISTDIGDLKGSWFRSDKNKVSAGPNEPSFFRGESHINLSFGENGEFIKKRTTLGLYEGTSLEDTTSIVIESGTYTVQNDSIKIILDRRTWRDSFYEDMEDFEDSNYDPNKYGDITFKIIDDELKLEYFIHTDVVSEDQEKPGVDKFEESYTKM</sequence>
<reference evidence="2" key="1">
    <citation type="submission" date="2016-10" db="EMBL/GenBank/DDBJ databases">
        <authorList>
            <person name="Varghese N."/>
            <person name="Submissions S."/>
        </authorList>
    </citation>
    <scope>NUCLEOTIDE SEQUENCE [LARGE SCALE GENOMIC DNA]</scope>
    <source>
        <strain evidence="2">DSM 23515</strain>
    </source>
</reference>
<dbReference type="PROSITE" id="PS51257">
    <property type="entry name" value="PROKAR_LIPOPROTEIN"/>
    <property type="match status" value="1"/>
</dbReference>
<dbReference type="Proteomes" id="UP000199116">
    <property type="component" value="Unassembled WGS sequence"/>
</dbReference>
<keyword evidence="2" id="KW-1185">Reference proteome</keyword>
<dbReference type="EMBL" id="FOOH01000016">
    <property type="protein sequence ID" value="SFF95240.1"/>
    <property type="molecule type" value="Genomic_DNA"/>
</dbReference>
<gene>
    <name evidence="1" type="ORF">SAMN04488033_11630</name>
</gene>
<evidence type="ECO:0008006" key="3">
    <source>
        <dbReference type="Google" id="ProtNLM"/>
    </source>
</evidence>
<evidence type="ECO:0000313" key="2">
    <source>
        <dbReference type="Proteomes" id="UP000199116"/>
    </source>
</evidence>
<accession>A0A1I2MWI5</accession>
<dbReference type="AlphaFoldDB" id="A0A1I2MWI5"/>
<evidence type="ECO:0000313" key="1">
    <source>
        <dbReference type="EMBL" id="SFF95240.1"/>
    </source>
</evidence>